<sequence length="96" mass="11070">MGKSTLLNFLLGNGQFEVLGDYHIRLPDRLSVLDQKNQLDEDYATILHQLTAKEKEAYLHLLHQLGFKRSRFADQSSIDWSAGEQKKSFFGPCLTW</sequence>
<evidence type="ECO:0000313" key="2">
    <source>
        <dbReference type="Proteomes" id="UP001597451"/>
    </source>
</evidence>
<organism evidence="1 2">
    <name type="scientific">Oceanobacillus kapialis</name>
    <dbReference type="NCBI Taxonomy" id="481353"/>
    <lineage>
        <taxon>Bacteria</taxon>
        <taxon>Bacillati</taxon>
        <taxon>Bacillota</taxon>
        <taxon>Bacilli</taxon>
        <taxon>Bacillales</taxon>
        <taxon>Bacillaceae</taxon>
        <taxon>Oceanobacillus</taxon>
    </lineage>
</organism>
<dbReference type="EMBL" id="JBHUMX010000005">
    <property type="protein sequence ID" value="MFD2627680.1"/>
    <property type="molecule type" value="Genomic_DNA"/>
</dbReference>
<accession>A0ABW5PWZ2</accession>
<name>A0ABW5PWZ2_9BACI</name>
<comment type="caution">
    <text evidence="1">The sequence shown here is derived from an EMBL/GenBank/DDBJ whole genome shotgun (WGS) entry which is preliminary data.</text>
</comment>
<gene>
    <name evidence="1" type="ORF">ACFSUN_02600</name>
</gene>
<dbReference type="RefSeq" id="WP_379560340.1">
    <property type="nucleotide sequence ID" value="NZ_JBHUMX010000005.1"/>
</dbReference>
<proteinExistence type="predicted"/>
<dbReference type="Proteomes" id="UP001597451">
    <property type="component" value="Unassembled WGS sequence"/>
</dbReference>
<reference evidence="2" key="1">
    <citation type="journal article" date="2019" name="Int. J. Syst. Evol. Microbiol.">
        <title>The Global Catalogue of Microorganisms (GCM) 10K type strain sequencing project: providing services to taxonomists for standard genome sequencing and annotation.</title>
        <authorList>
            <consortium name="The Broad Institute Genomics Platform"/>
            <consortium name="The Broad Institute Genome Sequencing Center for Infectious Disease"/>
            <person name="Wu L."/>
            <person name="Ma J."/>
        </authorList>
    </citation>
    <scope>NUCLEOTIDE SEQUENCE [LARGE SCALE GENOMIC DNA]</scope>
    <source>
        <strain evidence="2">TISTR 1858</strain>
    </source>
</reference>
<evidence type="ECO:0000313" key="1">
    <source>
        <dbReference type="EMBL" id="MFD2627680.1"/>
    </source>
</evidence>
<protein>
    <recommendedName>
        <fullName evidence="3">ATP-binding cassette domain-containing protein</fullName>
    </recommendedName>
</protein>
<keyword evidence="2" id="KW-1185">Reference proteome</keyword>
<evidence type="ECO:0008006" key="3">
    <source>
        <dbReference type="Google" id="ProtNLM"/>
    </source>
</evidence>